<evidence type="ECO:0000313" key="5">
    <source>
        <dbReference type="EMBL" id="TMW63183.1"/>
    </source>
</evidence>
<evidence type="ECO:0000256" key="1">
    <source>
        <dbReference type="ARBA" id="ARBA00023157"/>
    </source>
</evidence>
<dbReference type="PROSITE" id="PS00022">
    <property type="entry name" value="EGF_1"/>
    <property type="match status" value="2"/>
</dbReference>
<keyword evidence="1 2" id="KW-1015">Disulfide bond</keyword>
<dbReference type="InterPro" id="IPR013111">
    <property type="entry name" value="EGF_extracell"/>
</dbReference>
<name>A0A8K1CHP9_PYTOL</name>
<dbReference type="AlphaFoldDB" id="A0A8K1CHP9"/>
<feature type="disulfide bond" evidence="2">
    <location>
        <begin position="26"/>
        <end position="36"/>
    </location>
</feature>
<reference evidence="5" key="1">
    <citation type="submission" date="2019-03" db="EMBL/GenBank/DDBJ databases">
        <title>Long read genome sequence of the mycoparasitic Pythium oligandrum ATCC 38472 isolated from sugarbeet rhizosphere.</title>
        <authorList>
            <person name="Gaulin E."/>
        </authorList>
    </citation>
    <scope>NUCLEOTIDE SEQUENCE</scope>
    <source>
        <strain evidence="5">ATCC 38472_TT</strain>
    </source>
</reference>
<proteinExistence type="predicted"/>
<feature type="disulfide bond" evidence="2">
    <location>
        <begin position="44"/>
        <end position="53"/>
    </location>
</feature>
<comment type="caution">
    <text evidence="5">The sequence shown here is derived from an EMBL/GenBank/DDBJ whole genome shotgun (WGS) entry which is preliminary data.</text>
</comment>
<dbReference type="Gene3D" id="2.60.120.260">
    <property type="entry name" value="Galactose-binding domain-like"/>
    <property type="match status" value="1"/>
</dbReference>
<dbReference type="PANTHER" id="PTHR24035:SF143">
    <property type="entry name" value="EGF-LIKE DOMAIN-CONTAINING PROTEIN"/>
    <property type="match status" value="1"/>
</dbReference>
<dbReference type="PROSITE" id="PS50026">
    <property type="entry name" value="EGF_3"/>
    <property type="match status" value="1"/>
</dbReference>
<evidence type="ECO:0000256" key="2">
    <source>
        <dbReference type="PROSITE-ProRule" id="PRU00076"/>
    </source>
</evidence>
<dbReference type="Gene3D" id="2.10.25.10">
    <property type="entry name" value="Laminin"/>
    <property type="match status" value="1"/>
</dbReference>
<dbReference type="OrthoDB" id="442731at2759"/>
<evidence type="ECO:0000313" key="6">
    <source>
        <dbReference type="Proteomes" id="UP000794436"/>
    </source>
</evidence>
<keyword evidence="6" id="KW-1185">Reference proteome</keyword>
<sequence length="579" mass="61905">MRGDSILVRSVLLALCVLLAIVTAECPNGCSGNGDCMAKDMCNCYKNFEGNDCADRTCPFGRSFVDTPRGDLNMDQNRKTANWILSNSQQAPEGTYEYFKPDAQTNEAHFHLECSNKGICDRATGLCQCFDGYEGAACGRTTCPAKCSGHGTCESIRELGSKAGGTLFGLEGATGAVTYDLWDSNSTYGCRCDPWYYSPDCSKRNCKVGVDPLFLSVGTARYETFIVHAYVDSAAAVPANSWVRLRLLDYYGESYITDKIPIVASGTTNAAAVTSAIKAVPNLTFRTVKCEDLGAGPDLGGFQSVRAGDPKGMSVVCQYSDNPGKMRIPEVVSYYLGTVPGDVKYVYVATTSIQGENHDWFTVQSSMVLAATTPINAAGTEVTITAAPTVAPVTPQLLKIGPHIVLATAWDNTNMKFTLVYPLKHTIPTSTTIFTTPTDTGFTITATALTAFPVSDVAVGATRIDLGALAPAAGTLAAGDTIFYYNAFFSIQQIYLDTGKYYANLDKPFAGNSDTGAAGVNVGAGPPVYKITFPSDKSKRYDYVSECSGRGLCSYETGICTCFKGYTNDNCNTQNILAL</sequence>
<dbReference type="Proteomes" id="UP000794436">
    <property type="component" value="Unassembled WGS sequence"/>
</dbReference>
<gene>
    <name evidence="5" type="ORF">Poli38472_002124</name>
</gene>
<dbReference type="PROSITE" id="PS01186">
    <property type="entry name" value="EGF_2"/>
    <property type="match status" value="2"/>
</dbReference>
<evidence type="ECO:0000259" key="4">
    <source>
        <dbReference type="PROSITE" id="PS50026"/>
    </source>
</evidence>
<organism evidence="5 6">
    <name type="scientific">Pythium oligandrum</name>
    <name type="common">Mycoparasitic fungus</name>
    <dbReference type="NCBI Taxonomy" id="41045"/>
    <lineage>
        <taxon>Eukaryota</taxon>
        <taxon>Sar</taxon>
        <taxon>Stramenopiles</taxon>
        <taxon>Oomycota</taxon>
        <taxon>Peronosporomycetes</taxon>
        <taxon>Pythiales</taxon>
        <taxon>Pythiaceae</taxon>
        <taxon>Pythium</taxon>
    </lineage>
</organism>
<dbReference type="EMBL" id="SPLM01000072">
    <property type="protein sequence ID" value="TMW63183.1"/>
    <property type="molecule type" value="Genomic_DNA"/>
</dbReference>
<feature type="domain" description="EGF-like" evidence="4">
    <location>
        <begin position="22"/>
        <end position="54"/>
    </location>
</feature>
<feature type="chain" id="PRO_5035472019" description="EGF-like domain-containing protein" evidence="3">
    <location>
        <begin position="25"/>
        <end position="579"/>
    </location>
</feature>
<protein>
    <recommendedName>
        <fullName evidence="4">EGF-like domain-containing protein</fullName>
    </recommendedName>
</protein>
<accession>A0A8K1CHP9</accession>
<dbReference type="InterPro" id="IPR000742">
    <property type="entry name" value="EGF"/>
</dbReference>
<keyword evidence="3" id="KW-0732">Signal</keyword>
<comment type="caution">
    <text evidence="2">Lacks conserved residue(s) required for the propagation of feature annotation.</text>
</comment>
<evidence type="ECO:0000256" key="3">
    <source>
        <dbReference type="SAM" id="SignalP"/>
    </source>
</evidence>
<dbReference type="InterPro" id="IPR052108">
    <property type="entry name" value="MEGF/SIB"/>
</dbReference>
<dbReference type="Pfam" id="PF07974">
    <property type="entry name" value="EGF_2"/>
    <property type="match status" value="1"/>
</dbReference>
<keyword evidence="2" id="KW-0245">EGF-like domain</keyword>
<feature type="signal peptide" evidence="3">
    <location>
        <begin position="1"/>
        <end position="24"/>
    </location>
</feature>
<dbReference type="PANTHER" id="PTHR24035">
    <property type="entry name" value="MULTIPLE EPIDERMAL GROWTH FACTOR-LIKE DOMAINS PROTEIN"/>
    <property type="match status" value="1"/>
</dbReference>